<feature type="compositionally biased region" description="Low complexity" evidence="1">
    <location>
        <begin position="235"/>
        <end position="246"/>
    </location>
</feature>
<evidence type="ECO:0000313" key="5">
    <source>
        <dbReference type="WBParaSite" id="EgrG_000349800"/>
    </source>
</evidence>
<dbReference type="Proteomes" id="UP000492820">
    <property type="component" value="Unassembled WGS sequence"/>
</dbReference>
<feature type="signal peptide" evidence="2">
    <location>
        <begin position="1"/>
        <end position="27"/>
    </location>
</feature>
<proteinExistence type="predicted"/>
<feature type="compositionally biased region" description="Low complexity" evidence="1">
    <location>
        <begin position="256"/>
        <end position="272"/>
    </location>
</feature>
<evidence type="ECO:0000256" key="2">
    <source>
        <dbReference type="SAM" id="SignalP"/>
    </source>
</evidence>
<feature type="region of interest" description="Disordered" evidence="1">
    <location>
        <begin position="30"/>
        <end position="73"/>
    </location>
</feature>
<reference evidence="5" key="3">
    <citation type="submission" date="2020-10" db="UniProtKB">
        <authorList>
            <consortium name="WormBaseParasite"/>
        </authorList>
    </citation>
    <scope>IDENTIFICATION</scope>
</reference>
<evidence type="ECO:0000313" key="3">
    <source>
        <dbReference type="EMBL" id="CDS22273.1"/>
    </source>
</evidence>
<organism evidence="3">
    <name type="scientific">Echinococcus granulosus</name>
    <name type="common">Hydatid tapeworm</name>
    <dbReference type="NCBI Taxonomy" id="6210"/>
    <lineage>
        <taxon>Eukaryota</taxon>
        <taxon>Metazoa</taxon>
        <taxon>Spiralia</taxon>
        <taxon>Lophotrochozoa</taxon>
        <taxon>Platyhelminthes</taxon>
        <taxon>Cestoda</taxon>
        <taxon>Eucestoda</taxon>
        <taxon>Cyclophyllidea</taxon>
        <taxon>Taeniidae</taxon>
        <taxon>Echinococcus</taxon>
        <taxon>Echinococcus granulosus group</taxon>
    </lineage>
</organism>
<dbReference type="EMBL" id="LK028586">
    <property type="protein sequence ID" value="CDS22273.1"/>
    <property type="molecule type" value="Genomic_DNA"/>
</dbReference>
<reference evidence="3 4" key="1">
    <citation type="journal article" date="2013" name="Nature">
        <title>The genomes of four tapeworm species reveal adaptations to parasitism.</title>
        <authorList>
            <person name="Tsai I.J."/>
            <person name="Zarowiecki M."/>
            <person name="Holroyd N."/>
            <person name="Garciarrubio A."/>
            <person name="Sanchez-Flores A."/>
            <person name="Brooks K.L."/>
            <person name="Tracey A."/>
            <person name="Bobes R.J."/>
            <person name="Fragoso G."/>
            <person name="Sciutto E."/>
            <person name="Aslett M."/>
            <person name="Beasley H."/>
            <person name="Bennett H.M."/>
            <person name="Cai J."/>
            <person name="Camicia F."/>
            <person name="Clark R."/>
            <person name="Cucher M."/>
            <person name="De Silva N."/>
            <person name="Day T.A."/>
            <person name="Deplazes P."/>
            <person name="Estrada K."/>
            <person name="Fernandez C."/>
            <person name="Holland P.W."/>
            <person name="Hou J."/>
            <person name="Hu S."/>
            <person name="Huckvale T."/>
            <person name="Hung S.S."/>
            <person name="Kamenetzky L."/>
            <person name="Keane J.A."/>
            <person name="Kiss F."/>
            <person name="Koziol U."/>
            <person name="Lambert O."/>
            <person name="Liu K."/>
            <person name="Luo X."/>
            <person name="Luo Y."/>
            <person name="Macchiaroli N."/>
            <person name="Nichol S."/>
            <person name="Paps J."/>
            <person name="Parkinson J."/>
            <person name="Pouchkina-Stantcheva N."/>
            <person name="Riddiford N."/>
            <person name="Rosenzvit M."/>
            <person name="Salinas G."/>
            <person name="Wasmuth J.D."/>
            <person name="Zamanian M."/>
            <person name="Zheng Y."/>
            <person name="Cai X."/>
            <person name="Soberon X."/>
            <person name="Olson P.D."/>
            <person name="Laclette J.P."/>
            <person name="Brehm K."/>
            <person name="Berriman M."/>
            <person name="Garciarrubio A."/>
            <person name="Bobes R.J."/>
            <person name="Fragoso G."/>
            <person name="Sanchez-Flores A."/>
            <person name="Estrada K."/>
            <person name="Cevallos M.A."/>
            <person name="Morett E."/>
            <person name="Gonzalez V."/>
            <person name="Portillo T."/>
            <person name="Ochoa-Leyva A."/>
            <person name="Jose M.V."/>
            <person name="Sciutto E."/>
            <person name="Landa A."/>
            <person name="Jimenez L."/>
            <person name="Valdes V."/>
            <person name="Carrero J.C."/>
            <person name="Larralde C."/>
            <person name="Morales-Montor J."/>
            <person name="Limon-Lason J."/>
            <person name="Soberon X."/>
            <person name="Laclette J.P."/>
        </authorList>
    </citation>
    <scope>NUCLEOTIDE SEQUENCE [LARGE SCALE GENOMIC DNA]</scope>
</reference>
<protein>
    <submittedName>
        <fullName evidence="5">TORC_M domain-containing protein</fullName>
    </submittedName>
</protein>
<reference evidence="3" key="2">
    <citation type="submission" date="2014-06" db="EMBL/GenBank/DDBJ databases">
        <authorList>
            <person name="Aslett M."/>
        </authorList>
    </citation>
    <scope>NUCLEOTIDE SEQUENCE</scope>
</reference>
<gene>
    <name evidence="3" type="ORF">EgrG_000349800</name>
</gene>
<feature type="compositionally biased region" description="Low complexity" evidence="1">
    <location>
        <begin position="567"/>
        <end position="580"/>
    </location>
</feature>
<name>A0A068WR61_ECHGR</name>
<accession>A0A068WR61</accession>
<dbReference type="WBParaSite" id="EgrG_000349800">
    <property type="protein sequence ID" value="EgrG_000349800"/>
    <property type="gene ID" value="EgrG_000349800"/>
</dbReference>
<feature type="compositionally biased region" description="Gly residues" evidence="1">
    <location>
        <begin position="32"/>
        <end position="43"/>
    </location>
</feature>
<feature type="region of interest" description="Disordered" evidence="1">
    <location>
        <begin position="122"/>
        <end position="162"/>
    </location>
</feature>
<feature type="chain" id="PRO_5041037371" evidence="2">
    <location>
        <begin position="28"/>
        <end position="695"/>
    </location>
</feature>
<keyword evidence="2" id="KW-0732">Signal</keyword>
<dbReference type="OrthoDB" id="6241105at2759"/>
<evidence type="ECO:0000313" key="4">
    <source>
        <dbReference type="Proteomes" id="UP000492820"/>
    </source>
</evidence>
<feature type="region of interest" description="Disordered" evidence="1">
    <location>
        <begin position="552"/>
        <end position="584"/>
    </location>
</feature>
<feature type="compositionally biased region" description="Polar residues" evidence="1">
    <location>
        <begin position="122"/>
        <end position="145"/>
    </location>
</feature>
<sequence>MPTLIPLSKSKYFLFCLLLSPLQSNRGLYNNGRGGGGGGGGGVSQTPRMDGVESQSQQRLPPPPQSQSRGVEAKMATAGLLQTSAESGKPGLLSHISPLHASQTSPFPSAYQPNLVPISVSPHSSQFYTSSNTSPSRQHHLQFQQPPLLPPPPPSLGLAGAASQQPLREYTCQSAWGHPGNQDCGNGPVGNALNSASTAASMIGEMSLVEYRRTYSDSCIPNSFPDVSDHSRCFPPHQQYNRQQHQQPPPPPLLPLPLQRQQQRQQQRTLPPVDELALPRYQNTNSNTASNRPHTSCFNGGLLSSRCRHQSSTTVSQQPFRRLQSDYHSMRNIPQRYAPVHHHHHNPQQAATPVQPLLVQTAGGGEGYASGPIAHPYQTWNTNGGNGGGSISAYDLPSSSSALRLKRSDVYSEYRAKPPPLQLLPHVSQMPTTMGYKNHSVRSVGSSCISDGGGGGYFSASTADPLAYHQPQSSCASSVLGSAAAATAANNNGVGSIAISSSAPLTQPLDISVLDSDAFPSPEQEGRRDSFSMAVDLLSRLEKRPLDSSLAASSACTASPPLPPLPTTTTGTSLWSSSSACPPPSKSAKFDASATITDTAASTFFVPIAANDLQLLTEPSMANYVTDAATEDQLVREQYSPTQQSVLFVYFSPFLRLLSVLCSTLCRAGPLAVGEMKVKDPRWWCWWCEKSKGMK</sequence>
<feature type="region of interest" description="Disordered" evidence="1">
    <location>
        <begin position="230"/>
        <end position="275"/>
    </location>
</feature>
<dbReference type="AlphaFoldDB" id="A0A068WR61"/>
<evidence type="ECO:0000256" key="1">
    <source>
        <dbReference type="SAM" id="MobiDB-lite"/>
    </source>
</evidence>